<evidence type="ECO:0000256" key="4">
    <source>
        <dbReference type="PROSITE-ProRule" id="PRU00433"/>
    </source>
</evidence>
<dbReference type="STRING" id="314230.DSM3645_27146"/>
<evidence type="ECO:0000259" key="6">
    <source>
        <dbReference type="PROSITE" id="PS51820"/>
    </source>
</evidence>
<dbReference type="InterPro" id="IPR036909">
    <property type="entry name" value="Cyt_c-like_dom_sf"/>
</dbReference>
<sequence>MILLSAWSAEIIRAEQPSSPVIPAYERFYAAAPTGDFDGGRLLVSELNCVACHQADPQTVVALSSKTAPDLSEVGARVRSDYLAEYLSNVHGAKPGTTMPQPLRDLSAAERAQAIESLTHFLASTGSFRETRRREALIAPGKALFQQVGCVGCHNPDPGQGESIATSKPLGDLAKKYSVGSLASFLQDPLQVRHSGRMPSLNLSGEDATAIAQFLLPDLDPSFPSNLRYKYYETNLKTLPDFAKLEPKRSGEVDGFSLSVAARQNHYAIQFEGLFAAPRDGEYEFYLTSDDGSRLLIDGQEVVLNDGIHPESTRNGKVRLSTGKHPIEVQYFDGGGQTSLTVEYRGPKISRREVFAELSLEGADAQAAEAPPFVADPALIEQGKQWFAKAGCANCHAIDEKNLPPPTFTAKQLSDLNLTGGCLAETPSPKSADYHLTTQQKSAIRTALQKLPSEATSPALTIQRTMTQMNCYACHARDDIGGVEAARNPFFATTQQEMGDEGRIPPHLNGVGGKLKADWLAHILNDGAKDRPYMTTRMPKFGGRNVGKLKDPFEQLDSLPAMEVAIDDTPAHVKAIGRHMVGDKVFGCIKCHTFDGVKASGVQGIDMTLMTKRLDHTWFHRYVVNPPGYRPGTRMPTAWPNGQSVMKKILDGNTEQQIEAIWRFLADGTSAAKPFGVGGQVIELASYGDAIMYRNFIEGAGPRAIGVGYAEHGNLAIDANEMRLAMIWQGAFMDASRHWSGRGQGFEPPLGDNIYKFASGPDFFALASETDDWPQGDAKPQGIQFKGYRLDETRRPTFRYHYDGVDVSDFYEATKNGDFPTITRTIRFVGKPKSPLYYRAATGEIQDLGDGRYKINKTLTIQLSPGDVIIRSNKQDLLIPIRFQNGEATIRQTYAW</sequence>
<dbReference type="Pfam" id="PF07691">
    <property type="entry name" value="PA14"/>
    <property type="match status" value="1"/>
</dbReference>
<dbReference type="InterPro" id="IPR011658">
    <property type="entry name" value="PA14_dom"/>
</dbReference>
<keyword evidence="3 4" id="KW-0408">Iron</keyword>
<evidence type="ECO:0000256" key="2">
    <source>
        <dbReference type="ARBA" id="ARBA00022723"/>
    </source>
</evidence>
<dbReference type="PROSITE" id="PS51820">
    <property type="entry name" value="PA14"/>
    <property type="match status" value="1"/>
</dbReference>
<dbReference type="Gene3D" id="3.90.182.10">
    <property type="entry name" value="Toxin - Anthrax Protective Antigen,domain 1"/>
    <property type="match status" value="1"/>
</dbReference>
<dbReference type="HOGENOM" id="CLU_007663_0_0_0"/>
<evidence type="ECO:0000313" key="7">
    <source>
        <dbReference type="EMBL" id="EAQ77926.1"/>
    </source>
</evidence>
<name>A3ZZY2_9BACT</name>
<evidence type="ECO:0000313" key="8">
    <source>
        <dbReference type="Proteomes" id="UP000004358"/>
    </source>
</evidence>
<dbReference type="InterPro" id="IPR009056">
    <property type="entry name" value="Cyt_c-like_dom"/>
</dbReference>
<dbReference type="SMART" id="SM00758">
    <property type="entry name" value="PA14"/>
    <property type="match status" value="1"/>
</dbReference>
<comment type="caution">
    <text evidence="7">The sequence shown here is derived from an EMBL/GenBank/DDBJ whole genome shotgun (WGS) entry which is preliminary data.</text>
</comment>
<evidence type="ECO:0000256" key="1">
    <source>
        <dbReference type="ARBA" id="ARBA00022617"/>
    </source>
</evidence>
<evidence type="ECO:0000259" key="5">
    <source>
        <dbReference type="PROSITE" id="PS51007"/>
    </source>
</evidence>
<dbReference type="GO" id="GO:0020037">
    <property type="term" value="F:heme binding"/>
    <property type="evidence" value="ECO:0007669"/>
    <property type="project" value="InterPro"/>
</dbReference>
<reference evidence="7 8" key="1">
    <citation type="submission" date="2006-02" db="EMBL/GenBank/DDBJ databases">
        <authorList>
            <person name="Amann R."/>
            <person name="Ferriera S."/>
            <person name="Johnson J."/>
            <person name="Kravitz S."/>
            <person name="Halpern A."/>
            <person name="Remington K."/>
            <person name="Beeson K."/>
            <person name="Tran B."/>
            <person name="Rogers Y.-H."/>
            <person name="Friedman R."/>
            <person name="Venter J.C."/>
        </authorList>
    </citation>
    <scope>NUCLEOTIDE SEQUENCE [LARGE SCALE GENOMIC DNA]</scope>
    <source>
        <strain evidence="7 8">DSM 3645</strain>
    </source>
</reference>
<dbReference type="eggNOG" id="COG2010">
    <property type="taxonomic scope" value="Bacteria"/>
</dbReference>
<accession>A3ZZY2</accession>
<keyword evidence="1 4" id="KW-0349">Heme</keyword>
<evidence type="ECO:0000256" key="3">
    <source>
        <dbReference type="ARBA" id="ARBA00023004"/>
    </source>
</evidence>
<dbReference type="Gene3D" id="1.10.760.10">
    <property type="entry name" value="Cytochrome c-like domain"/>
    <property type="match status" value="4"/>
</dbReference>
<protein>
    <submittedName>
        <fullName evidence="7">Putative large multi-functional protein</fullName>
    </submittedName>
</protein>
<gene>
    <name evidence="7" type="ORF">DSM3645_27146</name>
</gene>
<organism evidence="7 8">
    <name type="scientific">Blastopirellula marina DSM 3645</name>
    <dbReference type="NCBI Taxonomy" id="314230"/>
    <lineage>
        <taxon>Bacteria</taxon>
        <taxon>Pseudomonadati</taxon>
        <taxon>Planctomycetota</taxon>
        <taxon>Planctomycetia</taxon>
        <taxon>Pirellulales</taxon>
        <taxon>Pirellulaceae</taxon>
        <taxon>Blastopirellula</taxon>
    </lineage>
</organism>
<dbReference type="PANTHER" id="PTHR33546:SF1">
    <property type="entry name" value="LARGE, MULTIFUNCTIONAL SECRETED PROTEIN"/>
    <property type="match status" value="1"/>
</dbReference>
<dbReference type="EMBL" id="AANZ01000026">
    <property type="protein sequence ID" value="EAQ77926.1"/>
    <property type="molecule type" value="Genomic_DNA"/>
</dbReference>
<keyword evidence="2 4" id="KW-0479">Metal-binding</keyword>
<dbReference type="Pfam" id="PF00034">
    <property type="entry name" value="Cytochrom_C"/>
    <property type="match status" value="1"/>
</dbReference>
<dbReference type="PANTHER" id="PTHR33546">
    <property type="entry name" value="LARGE, MULTIFUNCTIONAL SECRETED PROTEIN-RELATED"/>
    <property type="match status" value="1"/>
</dbReference>
<dbReference type="GO" id="GO:0046872">
    <property type="term" value="F:metal ion binding"/>
    <property type="evidence" value="ECO:0007669"/>
    <property type="project" value="UniProtKB-KW"/>
</dbReference>
<feature type="domain" description="Cytochrome c" evidence="5">
    <location>
        <begin position="136"/>
        <end position="219"/>
    </location>
</feature>
<dbReference type="Proteomes" id="UP000004358">
    <property type="component" value="Unassembled WGS sequence"/>
</dbReference>
<dbReference type="AlphaFoldDB" id="A3ZZY2"/>
<dbReference type="InterPro" id="IPR037524">
    <property type="entry name" value="PA14/GLEYA"/>
</dbReference>
<feature type="domain" description="Cytochrome c" evidence="5">
    <location>
        <begin position="378"/>
        <end position="561"/>
    </location>
</feature>
<feature type="domain" description="PA14" evidence="6">
    <location>
        <begin position="222"/>
        <end position="359"/>
    </location>
</feature>
<dbReference type="SUPFAM" id="SSF46626">
    <property type="entry name" value="Cytochrome c"/>
    <property type="match status" value="5"/>
</dbReference>
<dbReference type="GO" id="GO:0009055">
    <property type="term" value="F:electron transfer activity"/>
    <property type="evidence" value="ECO:0007669"/>
    <property type="project" value="InterPro"/>
</dbReference>
<proteinExistence type="predicted"/>
<dbReference type="PROSITE" id="PS51007">
    <property type="entry name" value="CYTC"/>
    <property type="match status" value="3"/>
</dbReference>
<dbReference type="SUPFAM" id="SSF56988">
    <property type="entry name" value="Anthrax protective antigen"/>
    <property type="match status" value="1"/>
</dbReference>
<feature type="domain" description="Cytochrome c" evidence="5">
    <location>
        <begin position="35"/>
        <end position="126"/>
    </location>
</feature>